<dbReference type="Pfam" id="PF00850">
    <property type="entry name" value="Hist_deacetyl"/>
    <property type="match status" value="1"/>
</dbReference>
<dbReference type="Proteomes" id="UP000682843">
    <property type="component" value="Chromosome"/>
</dbReference>
<evidence type="ECO:0000256" key="5">
    <source>
        <dbReference type="ARBA" id="ARBA00022833"/>
    </source>
</evidence>
<keyword evidence="4" id="KW-0378">Hydrolase</keyword>
<evidence type="ECO:0000313" key="7">
    <source>
        <dbReference type="EMBL" id="QUS38652.1"/>
    </source>
</evidence>
<evidence type="ECO:0000256" key="3">
    <source>
        <dbReference type="ARBA" id="ARBA00022723"/>
    </source>
</evidence>
<protein>
    <submittedName>
        <fullName evidence="7">Histone deacetylase family protein</fullName>
    </submittedName>
</protein>
<dbReference type="CDD" id="cd10001">
    <property type="entry name" value="HDAC_classII_APAH"/>
    <property type="match status" value="1"/>
</dbReference>
<evidence type="ECO:0000256" key="2">
    <source>
        <dbReference type="ARBA" id="ARBA00005947"/>
    </source>
</evidence>
<dbReference type="PANTHER" id="PTHR10625">
    <property type="entry name" value="HISTONE DEACETYLASE HDAC1-RELATED"/>
    <property type="match status" value="1"/>
</dbReference>
<keyword evidence="8" id="KW-1185">Reference proteome</keyword>
<accession>A0ABX8A522</accession>
<sequence>MKVISSPVQTRHDPQQIMLRGRMIKPVEQPERLRILAQSLAEDGHEAIEPGAHALDPVRRVHDPLYVDFLSEAYAEWQKLSDASVEVLPNTHHYRRASQAGQPPGRVPQSITGKAGWYVSDLNCAIGEGTWEAIEASARSAIHAAQLVTAGERSAFAACRPPGHHAYRDQAAGFCYINNAAVVADMLASSFGRVAVIDFDTHHGDGTQSIFYGRDDVFVGNVHTDPVNYYPFFIGYADERGSGKGEGYNLNLPLQPGAGDSKFVAACTLLSEAAARAGCQALVLSAGWDAHRDDPLSLLRVSGDAYHRIGEIFGAMRLPTVIVQEGGYSLDVIAKAPRRFVAGFSARH</sequence>
<evidence type="ECO:0000313" key="8">
    <source>
        <dbReference type="Proteomes" id="UP000682843"/>
    </source>
</evidence>
<evidence type="ECO:0000259" key="6">
    <source>
        <dbReference type="Pfam" id="PF00850"/>
    </source>
</evidence>
<evidence type="ECO:0000256" key="4">
    <source>
        <dbReference type="ARBA" id="ARBA00022801"/>
    </source>
</evidence>
<reference evidence="7 8" key="1">
    <citation type="submission" date="2019-02" db="EMBL/GenBank/DDBJ databases">
        <title>Emended description of the genus Rhodopseudomonas and description of Rhodopseudomonas albus sp. nov., a non-phototrophic, heavy-metal-tolerant bacterium isolated from garden soil.</title>
        <authorList>
            <person name="Bao Z."/>
            <person name="Cao W.W."/>
            <person name="Sato Y."/>
            <person name="Nishizawa T."/>
            <person name="Zhao J."/>
            <person name="Guo Y."/>
            <person name="Ohta H."/>
        </authorList>
    </citation>
    <scope>NUCLEOTIDE SEQUENCE [LARGE SCALE GENOMIC DNA]</scope>
    <source>
        <strain evidence="7 8">SK50-23</strain>
    </source>
</reference>
<comment type="cofactor">
    <cofactor evidence="1">
        <name>Zn(2+)</name>
        <dbReference type="ChEBI" id="CHEBI:29105"/>
    </cofactor>
</comment>
<evidence type="ECO:0000256" key="1">
    <source>
        <dbReference type="ARBA" id="ARBA00001947"/>
    </source>
</evidence>
<dbReference type="InterPro" id="IPR037138">
    <property type="entry name" value="His_deacetylse_dom_sf"/>
</dbReference>
<dbReference type="Gene3D" id="3.40.800.20">
    <property type="entry name" value="Histone deacetylase domain"/>
    <property type="match status" value="1"/>
</dbReference>
<dbReference type="SUPFAM" id="SSF52768">
    <property type="entry name" value="Arginase/deacetylase"/>
    <property type="match status" value="1"/>
</dbReference>
<dbReference type="InterPro" id="IPR023801">
    <property type="entry name" value="His_deacetylse_dom"/>
</dbReference>
<dbReference type="InterPro" id="IPR000286">
    <property type="entry name" value="HDACs"/>
</dbReference>
<dbReference type="PANTHER" id="PTHR10625:SF17">
    <property type="entry name" value="HISTONE DEACETYLASE 8"/>
    <property type="match status" value="1"/>
</dbReference>
<keyword evidence="3" id="KW-0479">Metal-binding</keyword>
<dbReference type="InterPro" id="IPR023696">
    <property type="entry name" value="Ureohydrolase_dom_sf"/>
</dbReference>
<name>A0ABX8A522_9BRAD</name>
<keyword evidence="5" id="KW-0862">Zinc</keyword>
<feature type="domain" description="Histone deacetylase" evidence="6">
    <location>
        <begin position="27"/>
        <end position="342"/>
    </location>
</feature>
<organism evidence="7 8">
    <name type="scientific">Tardiphaga alba</name>
    <dbReference type="NCBI Taxonomy" id="340268"/>
    <lineage>
        <taxon>Bacteria</taxon>
        <taxon>Pseudomonadati</taxon>
        <taxon>Pseudomonadota</taxon>
        <taxon>Alphaproteobacteria</taxon>
        <taxon>Hyphomicrobiales</taxon>
        <taxon>Nitrobacteraceae</taxon>
        <taxon>Tardiphaga</taxon>
    </lineage>
</organism>
<dbReference type="PRINTS" id="PR01270">
    <property type="entry name" value="HDASUPER"/>
</dbReference>
<gene>
    <name evidence="7" type="ORF">RPMA_07240</name>
</gene>
<dbReference type="EMBL" id="CP036498">
    <property type="protein sequence ID" value="QUS38652.1"/>
    <property type="molecule type" value="Genomic_DNA"/>
</dbReference>
<dbReference type="RefSeq" id="WP_211912188.1">
    <property type="nucleotide sequence ID" value="NZ_CP036498.1"/>
</dbReference>
<comment type="similarity">
    <text evidence="2">Belongs to the histone deacetylase family.</text>
</comment>
<proteinExistence type="inferred from homology"/>